<feature type="region of interest" description="Disordered" evidence="1">
    <location>
        <begin position="1"/>
        <end position="50"/>
    </location>
</feature>
<keyword evidence="3" id="KW-1185">Reference proteome</keyword>
<proteinExistence type="predicted"/>
<sequence length="147" mass="16805">MEKDPLTTKSGRSYESIRRSIRKLREIPENAEPSEPPPKQSKQWMKRRHSSEGSFIHITGTGTITEDALFCGKGNGSSQGSSQELDELPHCIGQYGDFHTIDWQRDLSRDIYRQKYITRKAKESFGELLKGYFDKLSGWLCVFCVGV</sequence>
<feature type="non-terminal residue" evidence="2">
    <location>
        <position position="147"/>
    </location>
</feature>
<evidence type="ECO:0000313" key="2">
    <source>
        <dbReference type="EMBL" id="CAL1288571.1"/>
    </source>
</evidence>
<dbReference type="AlphaFoldDB" id="A0AAV2AX31"/>
<dbReference type="EMBL" id="CAXIEN010000233">
    <property type="protein sequence ID" value="CAL1288571.1"/>
    <property type="molecule type" value="Genomic_DNA"/>
</dbReference>
<feature type="compositionally biased region" description="Basic and acidic residues" evidence="1">
    <location>
        <begin position="15"/>
        <end position="28"/>
    </location>
</feature>
<protein>
    <submittedName>
        <fullName evidence="2">Uncharacterized protein</fullName>
    </submittedName>
</protein>
<dbReference type="Proteomes" id="UP001497382">
    <property type="component" value="Unassembled WGS sequence"/>
</dbReference>
<accession>A0AAV2AX31</accession>
<comment type="caution">
    <text evidence="2">The sequence shown here is derived from an EMBL/GenBank/DDBJ whole genome shotgun (WGS) entry which is preliminary data.</text>
</comment>
<reference evidence="2 3" key="1">
    <citation type="submission" date="2024-04" db="EMBL/GenBank/DDBJ databases">
        <authorList>
            <person name="Rising A."/>
            <person name="Reimegard J."/>
            <person name="Sonavane S."/>
            <person name="Akerstrom W."/>
            <person name="Nylinder S."/>
            <person name="Hedman E."/>
            <person name="Kallberg Y."/>
        </authorList>
    </citation>
    <scope>NUCLEOTIDE SEQUENCE [LARGE SCALE GENOMIC DNA]</scope>
</reference>
<gene>
    <name evidence="2" type="ORF">LARSCL_LOCUS15428</name>
</gene>
<name>A0AAV2AX31_9ARAC</name>
<evidence type="ECO:0000313" key="3">
    <source>
        <dbReference type="Proteomes" id="UP001497382"/>
    </source>
</evidence>
<evidence type="ECO:0000256" key="1">
    <source>
        <dbReference type="SAM" id="MobiDB-lite"/>
    </source>
</evidence>
<organism evidence="2 3">
    <name type="scientific">Larinioides sclopetarius</name>
    <dbReference type="NCBI Taxonomy" id="280406"/>
    <lineage>
        <taxon>Eukaryota</taxon>
        <taxon>Metazoa</taxon>
        <taxon>Ecdysozoa</taxon>
        <taxon>Arthropoda</taxon>
        <taxon>Chelicerata</taxon>
        <taxon>Arachnida</taxon>
        <taxon>Araneae</taxon>
        <taxon>Araneomorphae</taxon>
        <taxon>Entelegynae</taxon>
        <taxon>Araneoidea</taxon>
        <taxon>Araneidae</taxon>
        <taxon>Larinioides</taxon>
    </lineage>
</organism>